<reference evidence="11 12" key="1">
    <citation type="submission" date="2013-10" db="EMBL/GenBank/DDBJ databases">
        <title>Salinisphaera orenii MK-B5 Genome Sequencing.</title>
        <authorList>
            <person name="Lai Q."/>
            <person name="Li C."/>
            <person name="Shao Z."/>
        </authorList>
    </citation>
    <scope>NUCLEOTIDE SEQUENCE [LARGE SCALE GENOMIC DNA]</scope>
    <source>
        <strain evidence="11 12">MK-B5</strain>
    </source>
</reference>
<dbReference type="NCBIfam" id="TIGR00109">
    <property type="entry name" value="hemH"/>
    <property type="match status" value="1"/>
</dbReference>
<gene>
    <name evidence="9 11" type="primary">hemH</name>
    <name evidence="11" type="ORF">SAOR_03840</name>
</gene>
<name>A0A423PUD7_9GAMM</name>
<organism evidence="11 12">
    <name type="scientific">Salinisphaera orenii MK-B5</name>
    <dbReference type="NCBI Taxonomy" id="856730"/>
    <lineage>
        <taxon>Bacteria</taxon>
        <taxon>Pseudomonadati</taxon>
        <taxon>Pseudomonadota</taxon>
        <taxon>Gammaproteobacteria</taxon>
        <taxon>Salinisphaerales</taxon>
        <taxon>Salinisphaeraceae</taxon>
        <taxon>Salinisphaera</taxon>
    </lineage>
</organism>
<dbReference type="InterPro" id="IPR019772">
    <property type="entry name" value="Ferrochelatase_AS"/>
</dbReference>
<dbReference type="FunFam" id="3.40.50.1400:FF:000002">
    <property type="entry name" value="Ferrochelatase"/>
    <property type="match status" value="1"/>
</dbReference>
<keyword evidence="2 9" id="KW-0963">Cytoplasm</keyword>
<dbReference type="Pfam" id="PF00762">
    <property type="entry name" value="Ferrochelatase"/>
    <property type="match status" value="1"/>
</dbReference>
<evidence type="ECO:0000256" key="8">
    <source>
        <dbReference type="ARBA" id="ARBA00024536"/>
    </source>
</evidence>
<comment type="pathway">
    <text evidence="9 10">Porphyrin-containing compound metabolism; protoheme biosynthesis; protoheme from protoporphyrin-IX: step 1/1.</text>
</comment>
<evidence type="ECO:0000256" key="5">
    <source>
        <dbReference type="ARBA" id="ARBA00023133"/>
    </source>
</evidence>
<comment type="catalytic activity">
    <reaction evidence="9 10">
        <text>heme b + 2 H(+) = protoporphyrin IX + Fe(2+)</text>
        <dbReference type="Rhea" id="RHEA:22584"/>
        <dbReference type="ChEBI" id="CHEBI:15378"/>
        <dbReference type="ChEBI" id="CHEBI:29033"/>
        <dbReference type="ChEBI" id="CHEBI:57306"/>
        <dbReference type="ChEBI" id="CHEBI:60344"/>
        <dbReference type="EC" id="4.98.1.1"/>
    </reaction>
</comment>
<evidence type="ECO:0000256" key="10">
    <source>
        <dbReference type="RuleBase" id="RU000607"/>
    </source>
</evidence>
<evidence type="ECO:0000256" key="7">
    <source>
        <dbReference type="ARBA" id="ARBA00023244"/>
    </source>
</evidence>
<feature type="binding site" evidence="9">
    <location>
        <position position="285"/>
    </location>
    <ligand>
        <name>Fe(2+)</name>
        <dbReference type="ChEBI" id="CHEBI:29033"/>
    </ligand>
</feature>
<dbReference type="EMBL" id="AYKH01000005">
    <property type="protein sequence ID" value="ROO29198.1"/>
    <property type="molecule type" value="Genomic_DNA"/>
</dbReference>
<comment type="function">
    <text evidence="9 10">Catalyzes the ferrous insertion into protoporphyrin IX.</text>
</comment>
<evidence type="ECO:0000313" key="11">
    <source>
        <dbReference type="EMBL" id="ROO29198.1"/>
    </source>
</evidence>
<dbReference type="HAMAP" id="MF_00323">
    <property type="entry name" value="Ferrochelatase"/>
    <property type="match status" value="1"/>
</dbReference>
<dbReference type="GO" id="GO:0046872">
    <property type="term" value="F:metal ion binding"/>
    <property type="evidence" value="ECO:0007669"/>
    <property type="project" value="UniProtKB-KW"/>
</dbReference>
<dbReference type="EC" id="4.98.1.1" evidence="9 10"/>
<dbReference type="InterPro" id="IPR001015">
    <property type="entry name" value="Ferrochelatase"/>
</dbReference>
<dbReference type="CDD" id="cd00419">
    <property type="entry name" value="Ferrochelatase_C"/>
    <property type="match status" value="1"/>
</dbReference>
<evidence type="ECO:0000256" key="6">
    <source>
        <dbReference type="ARBA" id="ARBA00023239"/>
    </source>
</evidence>
<dbReference type="GO" id="GO:0005737">
    <property type="term" value="C:cytoplasm"/>
    <property type="evidence" value="ECO:0007669"/>
    <property type="project" value="UniProtKB-SubCell"/>
</dbReference>
<keyword evidence="12" id="KW-1185">Reference proteome</keyword>
<evidence type="ECO:0000256" key="9">
    <source>
        <dbReference type="HAMAP-Rule" id="MF_00323"/>
    </source>
</evidence>
<protein>
    <recommendedName>
        <fullName evidence="9 10">Ferrochelatase</fullName>
        <ecNumber evidence="9 10">4.98.1.1</ecNumber>
    </recommendedName>
    <alternativeName>
        <fullName evidence="9">Heme synthase</fullName>
    </alternativeName>
    <alternativeName>
        <fullName evidence="9">Protoheme ferro-lyase</fullName>
    </alternativeName>
</protein>
<feature type="binding site" evidence="9">
    <location>
        <position position="204"/>
    </location>
    <ligand>
        <name>Fe(2+)</name>
        <dbReference type="ChEBI" id="CHEBI:29033"/>
    </ligand>
</feature>
<dbReference type="GO" id="GO:0006783">
    <property type="term" value="P:heme biosynthetic process"/>
    <property type="evidence" value="ECO:0007669"/>
    <property type="project" value="UniProtKB-UniRule"/>
</dbReference>
<dbReference type="CDD" id="cd03411">
    <property type="entry name" value="Ferrochelatase_N"/>
    <property type="match status" value="1"/>
</dbReference>
<dbReference type="Gene3D" id="3.40.50.1400">
    <property type="match status" value="2"/>
</dbReference>
<dbReference type="SUPFAM" id="SSF53800">
    <property type="entry name" value="Chelatase"/>
    <property type="match status" value="1"/>
</dbReference>
<evidence type="ECO:0000256" key="4">
    <source>
        <dbReference type="ARBA" id="ARBA00023004"/>
    </source>
</evidence>
<sequence>MMGSRRAPRPIGVLFTNLGTPDDTSVSAVRRYLAEFLSDRRVVDLNRALWLPILYGIILTFRPKNSAEGYRSVWTDEGSPLLVYAKRQAAGIQKRLDTEVERPVQVALGMRYGNPSIESGLRELDAAGCKQVLVCPAYPQYSATTVATTFDKVSEVLADWAEPPALRQINRYYDEPGYIAALANSVREHWAEHGRAERLVMSFHGIPKRYVKQGDPYPRDCGVTAQLLADELGLGRDEYKVCFQSRFGREPWLQPYLDETMKAWGARGVKTVDVMCPGFSADCLETLEEIKEENRGYFEEAGGESLRYIPALNDRDDHIDFLTGLIKRELSGWL</sequence>
<comment type="caution">
    <text evidence="11">The sequence shown here is derived from an EMBL/GenBank/DDBJ whole genome shotgun (WGS) entry which is preliminary data.</text>
</comment>
<dbReference type="PROSITE" id="PS00534">
    <property type="entry name" value="FERROCHELATASE"/>
    <property type="match status" value="1"/>
</dbReference>
<dbReference type="GO" id="GO:0004325">
    <property type="term" value="F:ferrochelatase activity"/>
    <property type="evidence" value="ECO:0007669"/>
    <property type="project" value="UniProtKB-UniRule"/>
</dbReference>
<dbReference type="Proteomes" id="UP000283993">
    <property type="component" value="Unassembled WGS sequence"/>
</dbReference>
<comment type="subcellular location">
    <subcellularLocation>
        <location evidence="9 10">Cytoplasm</location>
    </subcellularLocation>
</comment>
<comment type="similarity">
    <text evidence="1 9 10">Belongs to the ferrochelatase family.</text>
</comment>
<evidence type="ECO:0000256" key="1">
    <source>
        <dbReference type="ARBA" id="ARBA00007718"/>
    </source>
</evidence>
<dbReference type="PANTHER" id="PTHR11108">
    <property type="entry name" value="FERROCHELATASE"/>
    <property type="match status" value="1"/>
</dbReference>
<keyword evidence="6 9" id="KW-0456">Lyase</keyword>
<dbReference type="PANTHER" id="PTHR11108:SF1">
    <property type="entry name" value="FERROCHELATASE, MITOCHONDRIAL"/>
    <property type="match status" value="1"/>
</dbReference>
<dbReference type="InterPro" id="IPR033644">
    <property type="entry name" value="Ferrochelatase_C"/>
</dbReference>
<dbReference type="InterPro" id="IPR033659">
    <property type="entry name" value="Ferrochelatase_N"/>
</dbReference>
<comment type="catalytic activity">
    <reaction evidence="8">
        <text>Fe-coproporphyrin III + 2 H(+) = coproporphyrin III + Fe(2+)</text>
        <dbReference type="Rhea" id="RHEA:49572"/>
        <dbReference type="ChEBI" id="CHEBI:15378"/>
        <dbReference type="ChEBI" id="CHEBI:29033"/>
        <dbReference type="ChEBI" id="CHEBI:68438"/>
        <dbReference type="ChEBI" id="CHEBI:131725"/>
        <dbReference type="EC" id="4.99.1.9"/>
    </reaction>
    <physiologicalReaction direction="right-to-left" evidence="8">
        <dbReference type="Rhea" id="RHEA:49574"/>
    </physiologicalReaction>
</comment>
<proteinExistence type="inferred from homology"/>
<dbReference type="UniPathway" id="UPA00252">
    <property type="reaction ID" value="UER00325"/>
</dbReference>
<keyword evidence="7 9" id="KW-0627">Porphyrin biosynthesis</keyword>
<accession>A0A423PUD7</accession>
<evidence type="ECO:0000256" key="3">
    <source>
        <dbReference type="ARBA" id="ARBA00022723"/>
    </source>
</evidence>
<evidence type="ECO:0000313" key="12">
    <source>
        <dbReference type="Proteomes" id="UP000283993"/>
    </source>
</evidence>
<keyword evidence="5 9" id="KW-0350">Heme biosynthesis</keyword>
<keyword evidence="4 9" id="KW-0408">Iron</keyword>
<dbReference type="AlphaFoldDB" id="A0A423PUD7"/>
<keyword evidence="3 9" id="KW-0479">Metal-binding</keyword>
<evidence type="ECO:0000256" key="2">
    <source>
        <dbReference type="ARBA" id="ARBA00022490"/>
    </source>
</evidence>